<evidence type="ECO:0000259" key="4">
    <source>
        <dbReference type="Pfam" id="PF01011"/>
    </source>
</evidence>
<dbReference type="SMART" id="SM00564">
    <property type="entry name" value="PQQ"/>
    <property type="match status" value="4"/>
</dbReference>
<dbReference type="Pfam" id="PF01011">
    <property type="entry name" value="PQQ"/>
    <property type="match status" value="1"/>
</dbReference>
<feature type="domain" description="Pyrrolo-quinoline quinone repeat" evidence="4">
    <location>
        <begin position="80"/>
        <end position="430"/>
    </location>
</feature>
<evidence type="ECO:0000256" key="3">
    <source>
        <dbReference type="ARBA" id="ARBA00023002"/>
    </source>
</evidence>
<name>A0A445J5E9_GLYSO</name>
<evidence type="ECO:0000256" key="2">
    <source>
        <dbReference type="ARBA" id="ARBA00008156"/>
    </source>
</evidence>
<dbReference type="GO" id="GO:0016491">
    <property type="term" value="F:oxidoreductase activity"/>
    <property type="evidence" value="ECO:0007669"/>
    <property type="project" value="UniProtKB-KW"/>
</dbReference>
<dbReference type="EMBL" id="QZWG01000009">
    <property type="protein sequence ID" value="RZB93606.1"/>
    <property type="molecule type" value="Genomic_DNA"/>
</dbReference>
<sequence length="580" mass="62600">MQLALFDLNVNWTVSRTTPTVAGDLLIVRVYDPSVVIAVKRTSGELVRKTTLDNHPAALITVWDILHRDIFTSTEKTENWLNHGGNIYNRRYASMEHKISVETVSNLSLKWKFYAGKDITATPAIFDGTLYFPCWNGDIFAVRAKDGSLVWKQNLGNLTGLSATGFVAGVNWTVARATPTIAEVDLLIFGIYGPAVVIAVKRSTGDLVWQTPLDSHNSSVVTMSGTYYKGAYYVGASSLEELTTEECCTFRGSFSKLDIQSGVILWQTFMLPDNHGQRGEYAGAAVWGSSPSIDASRNHIYIATGNLYSAPLDILECQERENNVTQPTHPDECVEPDNHSDSILALDLDDGKIKWYRQLGGYDVWFLSCNNLSTPNCPPGPNPDADFGEAPMMLTIDVNGTKQDTVVAVQKSGFAWALHRDNGNLIWSTEAGPGGLAGGGTWGAATDKERVYTNIANSDGQNFTLKPSNKTTTSGGWVAMEASSGKILWSIANPSNATANGPVTVANGVVFAGSTNQKGPIYAINGKTGKIEWSYETGSTVYGGMSVSNGCIYFGNGYKIGIGVNLGNFTAGTSLFAFCV</sequence>
<dbReference type="InterPro" id="IPR002372">
    <property type="entry name" value="PQQ_rpt_dom"/>
</dbReference>
<organism evidence="6 7">
    <name type="scientific">Glycine soja</name>
    <name type="common">Wild soybean</name>
    <dbReference type="NCBI Taxonomy" id="3848"/>
    <lineage>
        <taxon>Eukaryota</taxon>
        <taxon>Viridiplantae</taxon>
        <taxon>Streptophyta</taxon>
        <taxon>Embryophyta</taxon>
        <taxon>Tracheophyta</taxon>
        <taxon>Spermatophyta</taxon>
        <taxon>Magnoliopsida</taxon>
        <taxon>eudicotyledons</taxon>
        <taxon>Gunneridae</taxon>
        <taxon>Pentapetalae</taxon>
        <taxon>rosids</taxon>
        <taxon>fabids</taxon>
        <taxon>Fabales</taxon>
        <taxon>Fabaceae</taxon>
        <taxon>Papilionoideae</taxon>
        <taxon>50 kb inversion clade</taxon>
        <taxon>NPAAA clade</taxon>
        <taxon>indigoferoid/millettioid clade</taxon>
        <taxon>Phaseoleae</taxon>
        <taxon>Glycine</taxon>
        <taxon>Glycine subgen. Soja</taxon>
    </lineage>
</organism>
<dbReference type="InterPro" id="IPR018391">
    <property type="entry name" value="PQQ_b-propeller_rpt"/>
</dbReference>
<evidence type="ECO:0000313" key="6">
    <source>
        <dbReference type="EMBL" id="RZB93607.1"/>
    </source>
</evidence>
<evidence type="ECO:0000313" key="5">
    <source>
        <dbReference type="EMBL" id="RZB93606.1"/>
    </source>
</evidence>
<evidence type="ECO:0000256" key="1">
    <source>
        <dbReference type="ARBA" id="ARBA00001931"/>
    </source>
</evidence>
<proteinExistence type="inferred from homology"/>
<dbReference type="PANTHER" id="PTHR32303">
    <property type="entry name" value="QUINOPROTEIN ALCOHOL DEHYDROGENASE (CYTOCHROME C)"/>
    <property type="match status" value="1"/>
</dbReference>
<dbReference type="Gene3D" id="2.140.10.10">
    <property type="entry name" value="Quinoprotein alcohol dehydrogenase-like superfamily"/>
    <property type="match status" value="1"/>
</dbReference>
<reference evidence="6 7" key="1">
    <citation type="submission" date="2018-09" db="EMBL/GenBank/DDBJ databases">
        <title>A high-quality reference genome of wild soybean provides a powerful tool to mine soybean genomes.</title>
        <authorList>
            <person name="Xie M."/>
            <person name="Chung C.Y.L."/>
            <person name="Li M.-W."/>
            <person name="Wong F.-L."/>
            <person name="Chan T.-F."/>
            <person name="Lam H.-M."/>
        </authorList>
    </citation>
    <scope>NUCLEOTIDE SEQUENCE [LARGE SCALE GENOMIC DNA]</scope>
    <source>
        <strain evidence="7">cv. W05</strain>
        <tissue evidence="6">Hypocotyl of etiolated seedlings</tissue>
    </source>
</reference>
<dbReference type="AlphaFoldDB" id="A0A445J5E9"/>
<dbReference type="PANTHER" id="PTHR32303:SF23">
    <property type="entry name" value="POLYVINYLALCOHOL DEHYDROGENASE-LIKE PROTEIN"/>
    <property type="match status" value="1"/>
</dbReference>
<accession>A0A445J5E9</accession>
<evidence type="ECO:0000313" key="7">
    <source>
        <dbReference type="Proteomes" id="UP000289340"/>
    </source>
</evidence>
<comment type="caution">
    <text evidence="6">The sequence shown here is derived from an EMBL/GenBank/DDBJ whole genome shotgun (WGS) entry which is preliminary data.</text>
</comment>
<keyword evidence="7" id="KW-1185">Reference proteome</keyword>
<dbReference type="Proteomes" id="UP000289340">
    <property type="component" value="Chromosome 9"/>
</dbReference>
<dbReference type="SUPFAM" id="SSF50998">
    <property type="entry name" value="Quinoprotein alcohol dehydrogenase-like"/>
    <property type="match status" value="1"/>
</dbReference>
<dbReference type="EMBL" id="QZWG01000009">
    <property type="protein sequence ID" value="RZB93607.1"/>
    <property type="molecule type" value="Genomic_DNA"/>
</dbReference>
<comment type="similarity">
    <text evidence="2">Belongs to the bacterial PQQ dehydrogenase family.</text>
</comment>
<protein>
    <submittedName>
        <fullName evidence="5">Polyvinylalcohol dehydrogenase isoform B</fullName>
    </submittedName>
    <submittedName>
        <fullName evidence="6">Polyvinylalcohol dehydrogenase isoform C</fullName>
    </submittedName>
</protein>
<gene>
    <name evidence="6" type="ORF">D0Y65_025109</name>
</gene>
<dbReference type="InterPro" id="IPR011047">
    <property type="entry name" value="Quinoprotein_ADH-like_sf"/>
</dbReference>
<dbReference type="Gramene" id="XM_028392403.1">
    <property type="protein sequence ID" value="XP_028248204.1"/>
    <property type="gene ID" value="LOC114425471"/>
</dbReference>
<keyword evidence="3" id="KW-0560">Oxidoreductase</keyword>
<comment type="cofactor">
    <cofactor evidence="1">
        <name>pyrroloquinoline quinone</name>
        <dbReference type="ChEBI" id="CHEBI:58442"/>
    </cofactor>
</comment>